<organism evidence="1 2">
    <name type="scientific">Pseudomonas weihenstephanensis</name>
    <dbReference type="NCBI Taxonomy" id="1608994"/>
    <lineage>
        <taxon>Bacteria</taxon>
        <taxon>Pseudomonadati</taxon>
        <taxon>Pseudomonadota</taxon>
        <taxon>Gammaproteobacteria</taxon>
        <taxon>Pseudomonadales</taxon>
        <taxon>Pseudomonadaceae</taxon>
        <taxon>Pseudomonas</taxon>
    </lineage>
</organism>
<dbReference type="STRING" id="1608994.TU86_09835"/>
<evidence type="ECO:0000313" key="2">
    <source>
        <dbReference type="Proteomes" id="UP000036325"/>
    </source>
</evidence>
<reference evidence="1 2" key="1">
    <citation type="submission" date="2015-02" db="EMBL/GenBank/DDBJ databases">
        <title>Pseudomonas helleri sp. nov. and Pseudomonas weihenstephanensis sp. nov., isolated from raw cows milk.</title>
        <authorList>
            <person name="von Neubeck M."/>
            <person name="Huptas C."/>
            <person name="Wenning M."/>
            <person name="Scherer S."/>
        </authorList>
    </citation>
    <scope>NUCLEOTIDE SEQUENCE [LARGE SCALE GENOMIC DNA]</scope>
    <source>
        <strain evidence="1 2">DSM 29166</strain>
    </source>
</reference>
<comment type="caution">
    <text evidence="1">The sequence shown here is derived from an EMBL/GenBank/DDBJ whole genome shotgun (WGS) entry which is preliminary data.</text>
</comment>
<dbReference type="Proteomes" id="UP000036325">
    <property type="component" value="Unassembled WGS sequence"/>
</dbReference>
<dbReference type="InterPro" id="IPR013405">
    <property type="entry name" value="T3SS_LcrR"/>
</dbReference>
<dbReference type="PATRIC" id="fig|1608994.3.peg.2587"/>
<dbReference type="EMBL" id="JYLF01000003">
    <property type="protein sequence ID" value="KMN14284.1"/>
    <property type="molecule type" value="Genomic_DNA"/>
</dbReference>
<evidence type="ECO:0000313" key="1">
    <source>
        <dbReference type="EMBL" id="KMN14284.1"/>
    </source>
</evidence>
<gene>
    <name evidence="1" type="ORF">TU86_09835</name>
</gene>
<dbReference type="InterPro" id="IPR022797">
    <property type="entry name" value="LcrR/CesD2"/>
</dbReference>
<name>A0A0J6IQ61_9PSED</name>
<dbReference type="Pfam" id="PF09621">
    <property type="entry name" value="LcrR"/>
    <property type="match status" value="1"/>
</dbReference>
<accession>A0A0J6IQ61</accession>
<sequence length="144" mass="16693">MKRDPISEWFEQHGYEVRAHFLRKTGIQLGWRFVDSGCEVAWRCEGQRVWIVMFRRLDTRLGLANPFAALYVLAEAARSVLPAPAWLYGNVQVLADSPLAGARLGRFYQRWAGAREPQPGWFELDANRVCSLQDMRKRQKLDRA</sequence>
<proteinExistence type="predicted"/>
<dbReference type="OrthoDB" id="6984106at2"/>
<dbReference type="AlphaFoldDB" id="A0A0J6IQ61"/>
<protein>
    <submittedName>
        <fullName evidence="1">Low calcium response locus protein R</fullName>
    </submittedName>
</protein>
<dbReference type="RefSeq" id="WP_048364098.1">
    <property type="nucleotide sequence ID" value="NZ_JYLF01000003.1"/>
</dbReference>
<dbReference type="NCBIfam" id="TIGR02572">
    <property type="entry name" value="LcrR"/>
    <property type="match status" value="1"/>
</dbReference>